<evidence type="ECO:0000259" key="4">
    <source>
        <dbReference type="Pfam" id="PF01425"/>
    </source>
</evidence>
<dbReference type="AlphaFoldDB" id="A0A3A4K7L3"/>
<comment type="caution">
    <text evidence="5">The sequence shown here is derived from an EMBL/GenBank/DDBJ whole genome shotgun (WGS) entry which is preliminary data.</text>
</comment>
<dbReference type="Pfam" id="PF01425">
    <property type="entry name" value="Amidase"/>
    <property type="match status" value="1"/>
</dbReference>
<dbReference type="PANTHER" id="PTHR11895:SF7">
    <property type="entry name" value="GLUTAMYL-TRNA(GLN) AMIDOTRANSFERASE SUBUNIT A, MITOCHONDRIAL"/>
    <property type="match status" value="1"/>
</dbReference>
<dbReference type="InterPro" id="IPR020556">
    <property type="entry name" value="Amidase_CS"/>
</dbReference>
<dbReference type="Proteomes" id="UP000266677">
    <property type="component" value="Unassembled WGS sequence"/>
</dbReference>
<evidence type="ECO:0000256" key="1">
    <source>
        <dbReference type="ARBA" id="ARBA00001311"/>
    </source>
</evidence>
<dbReference type="GO" id="GO:0004040">
    <property type="term" value="F:amidase activity"/>
    <property type="evidence" value="ECO:0007669"/>
    <property type="project" value="UniProtKB-EC"/>
</dbReference>
<dbReference type="InterPro" id="IPR023631">
    <property type="entry name" value="Amidase_dom"/>
</dbReference>
<evidence type="ECO:0000256" key="3">
    <source>
        <dbReference type="ARBA" id="ARBA00012922"/>
    </source>
</evidence>
<dbReference type="PANTHER" id="PTHR11895">
    <property type="entry name" value="TRANSAMIDASE"/>
    <property type="match status" value="1"/>
</dbReference>
<dbReference type="InterPro" id="IPR036928">
    <property type="entry name" value="AS_sf"/>
</dbReference>
<organism evidence="5 6">
    <name type="scientific">Nocardia panacis</name>
    <dbReference type="NCBI Taxonomy" id="2340916"/>
    <lineage>
        <taxon>Bacteria</taxon>
        <taxon>Bacillati</taxon>
        <taxon>Actinomycetota</taxon>
        <taxon>Actinomycetes</taxon>
        <taxon>Mycobacteriales</taxon>
        <taxon>Nocardiaceae</taxon>
        <taxon>Nocardia</taxon>
    </lineage>
</organism>
<dbReference type="Gene3D" id="3.90.1300.10">
    <property type="entry name" value="Amidase signature (AS) domain"/>
    <property type="match status" value="1"/>
</dbReference>
<feature type="domain" description="Amidase" evidence="4">
    <location>
        <begin position="28"/>
        <end position="454"/>
    </location>
</feature>
<reference evidence="5 6" key="1">
    <citation type="submission" date="2018-09" db="EMBL/GenBank/DDBJ databases">
        <title>YIM PH21274 draft genome.</title>
        <authorList>
            <person name="Miao C."/>
        </authorList>
    </citation>
    <scope>NUCLEOTIDE SEQUENCE [LARGE SCALE GENOMIC DNA]</scope>
    <source>
        <strain evidence="5 6">YIM PH 21724</strain>
    </source>
</reference>
<name>A0A3A4K7L3_9NOCA</name>
<dbReference type="EC" id="3.5.1.4" evidence="3"/>
<sequence>MSDNEELCWLPATELSRRIAARELTPLDITEAVLDRIDRIDPDLNAYVYLRPDAARAEARQRTEEMAGGAKLGALHGIPYSVKEALHVEGTPITHGIVANRAMVADHDEPVAARLREAGGIFLGKTNLPEGGYCANSTNHLYGATHNPWQHGITAGGSSSGAGAAVAAGLGPIAHAADGGGSIRIPAAINGVVGFKPSLGRVPILAMPNRFLTFAFHGPIARTVGDAALMLNVMAGYDPADPLSLPTEEVDYLAACDRRIAGARIAWSPDLGIAEVDPEIRAICEQAVSAFTEIGCAVESAAPQWSDPARVMWEAVWTPTYSAMLDATDWDAQAGQVDEQFVEVMRAGERLTVRQVQRADAERGRMVDQFNAFMGDFDFLITPTTTMPSHPVHEFCPAPLREAPLREQLLGWLLTYPFNLVPAPAITVPAGFTSAGLPVGLQIVGRMRADADVLAAAAAFERLRPWAQHRPVLA</sequence>
<evidence type="ECO:0000313" key="5">
    <source>
        <dbReference type="EMBL" id="RJO77149.1"/>
    </source>
</evidence>
<protein>
    <recommendedName>
        <fullName evidence="3">amidase</fullName>
        <ecNumber evidence="3">3.5.1.4</ecNumber>
    </recommendedName>
</protein>
<evidence type="ECO:0000256" key="2">
    <source>
        <dbReference type="ARBA" id="ARBA00009199"/>
    </source>
</evidence>
<dbReference type="SUPFAM" id="SSF75304">
    <property type="entry name" value="Amidase signature (AS) enzymes"/>
    <property type="match status" value="1"/>
</dbReference>
<proteinExistence type="inferred from homology"/>
<gene>
    <name evidence="5" type="ORF">D5S18_08555</name>
</gene>
<dbReference type="OrthoDB" id="182039at2"/>
<evidence type="ECO:0000313" key="6">
    <source>
        <dbReference type="Proteomes" id="UP000266677"/>
    </source>
</evidence>
<dbReference type="InterPro" id="IPR000120">
    <property type="entry name" value="Amidase"/>
</dbReference>
<accession>A0A3A4K7L3</accession>
<comment type="similarity">
    <text evidence="2">Belongs to the amidase family.</text>
</comment>
<dbReference type="EMBL" id="QZFU01000016">
    <property type="protein sequence ID" value="RJO77149.1"/>
    <property type="molecule type" value="Genomic_DNA"/>
</dbReference>
<dbReference type="RefSeq" id="WP_120040387.1">
    <property type="nucleotide sequence ID" value="NZ_QZFU01000016.1"/>
</dbReference>
<comment type="catalytic activity">
    <reaction evidence="1">
        <text>a monocarboxylic acid amide + H2O = a monocarboxylate + NH4(+)</text>
        <dbReference type="Rhea" id="RHEA:12020"/>
        <dbReference type="ChEBI" id="CHEBI:15377"/>
        <dbReference type="ChEBI" id="CHEBI:28938"/>
        <dbReference type="ChEBI" id="CHEBI:35757"/>
        <dbReference type="ChEBI" id="CHEBI:83628"/>
        <dbReference type="EC" id="3.5.1.4"/>
    </reaction>
</comment>
<dbReference type="PROSITE" id="PS00571">
    <property type="entry name" value="AMIDASES"/>
    <property type="match status" value="1"/>
</dbReference>
<keyword evidence="6" id="KW-1185">Reference proteome</keyword>